<dbReference type="InterPro" id="IPR007050">
    <property type="entry name" value="HTH_bacterioopsin"/>
</dbReference>
<proteinExistence type="predicted"/>
<evidence type="ECO:0000256" key="1">
    <source>
        <dbReference type="ARBA" id="ARBA00023015"/>
    </source>
</evidence>
<keyword evidence="2" id="KW-0804">Transcription</keyword>
<reference evidence="6" key="1">
    <citation type="submission" date="2015-03" db="EMBL/GenBank/DDBJ databases">
        <authorList>
            <person name="Urmite Genomes"/>
        </authorList>
    </citation>
    <scope>NUCLEOTIDE SEQUENCE [LARGE SCALE GENOMIC DNA]</scope>
    <source>
        <strain evidence="6">Arc-Hr</strain>
    </source>
</reference>
<protein>
    <submittedName>
        <fullName evidence="5">HTH DNA binding domain protein</fullName>
    </submittedName>
</protein>
<accession>A0A0D6JRX1</accession>
<dbReference type="PANTHER" id="PTHR34236:SF1">
    <property type="entry name" value="DIMETHYL SULFOXIDE REDUCTASE TRANSCRIPTIONAL ACTIVATOR"/>
    <property type="match status" value="1"/>
</dbReference>
<dbReference type="EMBL" id="CSTE01000002">
    <property type="protein sequence ID" value="CQR50398.1"/>
    <property type="molecule type" value="Genomic_DNA"/>
</dbReference>
<dbReference type="Pfam" id="PF24277">
    <property type="entry name" value="DmsR_N"/>
    <property type="match status" value="1"/>
</dbReference>
<evidence type="ECO:0000313" key="6">
    <source>
        <dbReference type="Proteomes" id="UP000198902"/>
    </source>
</evidence>
<keyword evidence="1" id="KW-0805">Transcription regulation</keyword>
<evidence type="ECO:0000259" key="4">
    <source>
        <dbReference type="Pfam" id="PF24277"/>
    </source>
</evidence>
<gene>
    <name evidence="5" type="ORF">BN996_01878</name>
</gene>
<feature type="domain" description="DmsR-like N-terminal" evidence="4">
    <location>
        <begin position="4"/>
        <end position="140"/>
    </location>
</feature>
<dbReference type="InterPro" id="IPR056433">
    <property type="entry name" value="DmsR-like_N"/>
</dbReference>
<dbReference type="Gene3D" id="1.10.10.10">
    <property type="entry name" value="Winged helix-like DNA-binding domain superfamily/Winged helix DNA-binding domain"/>
    <property type="match status" value="1"/>
</dbReference>
<evidence type="ECO:0000256" key="2">
    <source>
        <dbReference type="ARBA" id="ARBA00023163"/>
    </source>
</evidence>
<dbReference type="RefSeq" id="WP_089778444.1">
    <property type="nucleotide sequence ID" value="NZ_CABLRR010000002.1"/>
</dbReference>
<organism evidence="5 6">
    <name type="scientific">Haloferax massiliensis</name>
    <dbReference type="NCBI Taxonomy" id="1476858"/>
    <lineage>
        <taxon>Archaea</taxon>
        <taxon>Methanobacteriati</taxon>
        <taxon>Methanobacteriota</taxon>
        <taxon>Stenosarchaea group</taxon>
        <taxon>Halobacteria</taxon>
        <taxon>Halobacteriales</taxon>
        <taxon>Haloferacaceae</taxon>
        <taxon>Haloferax</taxon>
    </lineage>
</organism>
<dbReference type="OrthoDB" id="168808at2157"/>
<evidence type="ECO:0000313" key="5">
    <source>
        <dbReference type="EMBL" id="CQR50398.1"/>
    </source>
</evidence>
<evidence type="ECO:0000259" key="3">
    <source>
        <dbReference type="Pfam" id="PF04967"/>
    </source>
</evidence>
<dbReference type="Pfam" id="PF04967">
    <property type="entry name" value="HTH_10"/>
    <property type="match status" value="1"/>
</dbReference>
<keyword evidence="6" id="KW-1185">Reference proteome</keyword>
<feature type="domain" description="HTH bat-type" evidence="3">
    <location>
        <begin position="156"/>
        <end position="207"/>
    </location>
</feature>
<sequence>MTSAAGIRAELKVTGPDGCPVATVSEGDTSGYALSRSMAPNERGSVVEEFVFDDDDGVPEEMERLFEYGDGSVYRFDREGGIGCPCERVEAFDCPVVDVQTRDGALFLTFHAPDVETLRDVVASLRESSGSVDVRRLLQSSTDESRDLVLVERGQLTDRQREVLETAHEMGYFDHPRRANKGEVAAELGITTSTFSEHLAMAQKKLMGAILQE</sequence>
<name>A0A0D6JRX1_9EURY</name>
<dbReference type="Proteomes" id="UP000198902">
    <property type="component" value="Unassembled WGS sequence"/>
</dbReference>
<dbReference type="InterPro" id="IPR036388">
    <property type="entry name" value="WH-like_DNA-bd_sf"/>
</dbReference>
<dbReference type="PANTHER" id="PTHR34236">
    <property type="entry name" value="DIMETHYL SULFOXIDE REDUCTASE TRANSCRIPTIONAL ACTIVATOR"/>
    <property type="match status" value="1"/>
</dbReference>
<dbReference type="AlphaFoldDB" id="A0A0D6JRX1"/>